<comment type="caution">
    <text evidence="2">The sequence shown here is derived from an EMBL/GenBank/DDBJ whole genome shotgun (WGS) entry which is preliminary data.</text>
</comment>
<dbReference type="Gene3D" id="2.30.30.100">
    <property type="match status" value="1"/>
</dbReference>
<dbReference type="EMBL" id="JAPDFW010000120">
    <property type="protein sequence ID" value="KAJ5068098.1"/>
    <property type="molecule type" value="Genomic_DNA"/>
</dbReference>
<dbReference type="OrthoDB" id="368909at2759"/>
<gene>
    <name evidence="3" type="ORF">M0811_07380</name>
    <name evidence="2" type="ORF">M0811_12558</name>
</gene>
<evidence type="ECO:0000313" key="2">
    <source>
        <dbReference type="EMBL" id="KAJ5068098.1"/>
    </source>
</evidence>
<evidence type="ECO:0000313" key="3">
    <source>
        <dbReference type="EMBL" id="KAJ5075410.1"/>
    </source>
</evidence>
<keyword evidence="4" id="KW-1185">Reference proteome</keyword>
<organism evidence="2 4">
    <name type="scientific">Anaeramoeba ignava</name>
    <name type="common">Anaerobic marine amoeba</name>
    <dbReference type="NCBI Taxonomy" id="1746090"/>
    <lineage>
        <taxon>Eukaryota</taxon>
        <taxon>Metamonada</taxon>
        <taxon>Anaeramoebidae</taxon>
        <taxon>Anaeramoeba</taxon>
    </lineage>
</organism>
<dbReference type="InterPro" id="IPR010920">
    <property type="entry name" value="LSM_dom_sf"/>
</dbReference>
<dbReference type="SUPFAM" id="SSF50182">
    <property type="entry name" value="Sm-like ribonucleoproteins"/>
    <property type="match status" value="1"/>
</dbReference>
<dbReference type="Proteomes" id="UP001149090">
    <property type="component" value="Unassembled WGS sequence"/>
</dbReference>
<feature type="domain" description="Sm" evidence="1">
    <location>
        <begin position="18"/>
        <end position="75"/>
    </location>
</feature>
<accession>A0A9Q0R6B6</accession>
<dbReference type="InterPro" id="IPR001163">
    <property type="entry name" value="Sm_dom_euk/arc"/>
</dbReference>
<dbReference type="EMBL" id="JAPDFW010000065">
    <property type="protein sequence ID" value="KAJ5075410.1"/>
    <property type="molecule type" value="Genomic_DNA"/>
</dbReference>
<sequence>MNSEKEKSQNQNLIEKAKTFLGKSIMISLKDQRRIAGTFECFDKQGNIVVSNAAEESKMKSGDFLRRKIGNVIIPYDFIENCFAQKNL</sequence>
<dbReference type="Pfam" id="PF01423">
    <property type="entry name" value="LSM"/>
    <property type="match status" value="1"/>
</dbReference>
<reference evidence="2" key="1">
    <citation type="submission" date="2022-10" db="EMBL/GenBank/DDBJ databases">
        <title>Novel sulphate-reducing endosymbionts in the free-living metamonad Anaeramoeba.</title>
        <authorList>
            <person name="Jerlstrom-Hultqvist J."/>
            <person name="Cepicka I."/>
            <person name="Gallot-Lavallee L."/>
            <person name="Salas-Leiva D."/>
            <person name="Curtis B.A."/>
            <person name="Zahonova K."/>
            <person name="Pipaliya S."/>
            <person name="Dacks J."/>
            <person name="Roger A.J."/>
        </authorList>
    </citation>
    <scope>NUCLEOTIDE SEQUENCE</scope>
    <source>
        <strain evidence="2">BMAN</strain>
    </source>
</reference>
<proteinExistence type="predicted"/>
<protein>
    <recommendedName>
        <fullName evidence="1">Sm domain-containing protein</fullName>
    </recommendedName>
</protein>
<evidence type="ECO:0000259" key="1">
    <source>
        <dbReference type="Pfam" id="PF01423"/>
    </source>
</evidence>
<dbReference type="AlphaFoldDB" id="A0A9Q0R6B6"/>
<evidence type="ECO:0000313" key="4">
    <source>
        <dbReference type="Proteomes" id="UP001149090"/>
    </source>
</evidence>
<name>A0A9Q0R6B6_ANAIG</name>